<protein>
    <submittedName>
        <fullName evidence="1">Uncharacterized protein</fullName>
    </submittedName>
</protein>
<dbReference type="GeneID" id="28378417"/>
<dbReference type="RefSeq" id="YP_009269078.1">
    <property type="nucleotide sequence ID" value="NC_030695.1"/>
</dbReference>
<name>A0A160DGQ5_9CAUD</name>
<evidence type="ECO:0000313" key="1">
    <source>
        <dbReference type="EMBL" id="ANA87191.1"/>
    </source>
</evidence>
<reference evidence="1 2" key="1">
    <citation type="submission" date="2016-03" db="EMBL/GenBank/DDBJ databases">
        <authorList>
            <person name="Montgomery M.T."/>
            <person name="Guerrero C.A."/>
            <person name="Mavrich T.N."/>
            <person name="Pope W.H."/>
            <person name="Garlena R.A."/>
            <person name="Russell D.A."/>
            <person name="Jacobs-Sera D."/>
            <person name="Hendrix R.W."/>
            <person name="Hatfull G.F."/>
        </authorList>
    </citation>
    <scope>NUCLEOTIDE SEQUENCE [LARGE SCALE GENOMIC DNA]</scope>
</reference>
<accession>A0A160DGQ5</accession>
<dbReference type="EMBL" id="KU998251">
    <property type="protein sequence ID" value="ANA87191.1"/>
    <property type="molecule type" value="Genomic_DNA"/>
</dbReference>
<dbReference type="KEGG" id="vg:28378417"/>
<gene>
    <name evidence="1" type="primary">58</name>
    <name evidence="1" type="ORF">PBI_KATHERINEG_58</name>
</gene>
<organism evidence="1 2">
    <name type="scientific">Gordonia phage KatherineG</name>
    <dbReference type="NCBI Taxonomy" id="1838070"/>
    <lineage>
        <taxon>Viruses</taxon>
        <taxon>Duplodnaviria</taxon>
        <taxon>Heunggongvirae</taxon>
        <taxon>Uroviricota</taxon>
        <taxon>Caudoviricetes</taxon>
        <taxon>Soupsvirus</taxon>
        <taxon>Soupsvirus soups</taxon>
    </lineage>
</organism>
<evidence type="ECO:0000313" key="2">
    <source>
        <dbReference type="Proteomes" id="UP000201990"/>
    </source>
</evidence>
<dbReference type="Proteomes" id="UP000201990">
    <property type="component" value="Segment"/>
</dbReference>
<proteinExistence type="predicted"/>
<sequence>MRKGVRVVAKRDEEKYPSRGSWPQYRGKKGTVTGTNLGEIGVSFTNDDTTDAWFQPHELERIK</sequence>